<keyword evidence="2" id="KW-0732">Signal</keyword>
<dbReference type="AlphaFoldDB" id="A0A5J4W2T0"/>
<feature type="region of interest" description="Disordered" evidence="1">
    <location>
        <begin position="982"/>
        <end position="1009"/>
    </location>
</feature>
<evidence type="ECO:0008006" key="5">
    <source>
        <dbReference type="Google" id="ProtNLM"/>
    </source>
</evidence>
<evidence type="ECO:0000313" key="4">
    <source>
        <dbReference type="Proteomes" id="UP000324800"/>
    </source>
</evidence>
<sequence>MKISFLLCFIIVFSENYSQQLPTSSTIRTFSCTIPLESNHKPPYKSSNVPCIYTVGVNTSSSNHQKSIQAVLNLKCADGYDITLRDYNHSESILVDQSLTAPVVIKGGFKSNAQLIHSTDTKTNYQSLTITSCLFNGVDIDSYEYKMIDAPNIDMLIVTDCIFQNALSLEQRLISCMSNKNKAGFIFENTTFTNITIKNQQGFGTLVVFLNGTEQKLTINKCIFSNCSNADLDNDGGTIYLASPNQSVEGNEIIITNNKFINNTGYYTGGIYSFWNEVKCNFSNNDFIGNSKVGSDQEGCDARLTWQNQTKSLTEDEVKQKVIYLFEGSTSKYWSSVSYLYTIRLKDIISGYIDLDISVDYCKSKDQLTPECICYEYYTLYPVKQCVKEQLCITDLGNQTASNCPCLSTGDPRATKACPAYCDKGNVTTQCVCDTNKEGFTDAQCMLEKECKFDLANQSPSDCPCLSTADPRANRTCPGYCIRGYTQYNCTCDTQLPSYPIDQCLKEKNCSFDLDNQSVANCPCLATGDPRAGDTCPSYCIKGQATSDCVCDFYIPDYTVAQCQKEKAYKYNLINQTSMDCPCLNTSDPRAGKACPSYCVKGQVTSECVCDTKSTDFTVSQCQKEKLCISDLIHQNTSDCPCQSTGDPRAGTQCYSYCLKGQVTSECICDTNSSNFTLQQCQKEKLCIIDLIHQNVADCQCLSTGDPRAGNTCPAYCIKGSTNQSCVCDTNISNFPDDQCQKEKACKYDLINQTATDCACLSTGDPRAGKVCPSYCTAKDTPNADCTCDSNPSAHYPPSTCQSEKQYCQINSNSSVQKDSCICTGTNYPYGCKCPTDPSQLTDIPQNRCECSSWGDPRAGKGECPAYCIKGQTTSNCVCETGSSIYPTETCVKDKLCIIDLVHQTKANYPCLMKGDPRAGGICPSYCKSKAELTFNCMCELGSSSYPQATCERDKLCIVDLIHQSAANCPCLKVDDPRGESVCKQIEESDPDPTDPIIPDPSEKDPETE</sequence>
<organism evidence="3 4">
    <name type="scientific">Streblomastix strix</name>
    <dbReference type="NCBI Taxonomy" id="222440"/>
    <lineage>
        <taxon>Eukaryota</taxon>
        <taxon>Metamonada</taxon>
        <taxon>Preaxostyla</taxon>
        <taxon>Oxymonadida</taxon>
        <taxon>Streblomastigidae</taxon>
        <taxon>Streblomastix</taxon>
    </lineage>
</organism>
<dbReference type="InterPro" id="IPR011050">
    <property type="entry name" value="Pectin_lyase_fold/virulence"/>
</dbReference>
<accession>A0A5J4W2T0</accession>
<comment type="caution">
    <text evidence="3">The sequence shown here is derived from an EMBL/GenBank/DDBJ whole genome shotgun (WGS) entry which is preliminary data.</text>
</comment>
<proteinExistence type="predicted"/>
<dbReference type="SUPFAM" id="SSF51126">
    <property type="entry name" value="Pectin lyase-like"/>
    <property type="match status" value="1"/>
</dbReference>
<feature type="chain" id="PRO_5023831219" description="Right handed beta helix domain-containing protein" evidence="2">
    <location>
        <begin position="19"/>
        <end position="1009"/>
    </location>
</feature>
<name>A0A5J4W2T0_9EUKA</name>
<protein>
    <recommendedName>
        <fullName evidence="5">Right handed beta helix domain-containing protein</fullName>
    </recommendedName>
</protein>
<feature type="signal peptide" evidence="2">
    <location>
        <begin position="1"/>
        <end position="18"/>
    </location>
</feature>
<feature type="non-terminal residue" evidence="3">
    <location>
        <position position="1009"/>
    </location>
</feature>
<reference evidence="3 4" key="1">
    <citation type="submission" date="2019-03" db="EMBL/GenBank/DDBJ databases">
        <title>Single cell metagenomics reveals metabolic interactions within the superorganism composed of flagellate Streblomastix strix and complex community of Bacteroidetes bacteria on its surface.</title>
        <authorList>
            <person name="Treitli S.C."/>
            <person name="Kolisko M."/>
            <person name="Husnik F."/>
            <person name="Keeling P."/>
            <person name="Hampl V."/>
        </authorList>
    </citation>
    <scope>NUCLEOTIDE SEQUENCE [LARGE SCALE GENOMIC DNA]</scope>
    <source>
        <strain evidence="3">ST1C</strain>
    </source>
</reference>
<dbReference type="EMBL" id="SNRW01003642">
    <property type="protein sequence ID" value="KAA6389294.1"/>
    <property type="molecule type" value="Genomic_DNA"/>
</dbReference>
<evidence type="ECO:0000313" key="3">
    <source>
        <dbReference type="EMBL" id="KAA6389294.1"/>
    </source>
</evidence>
<gene>
    <name evidence="3" type="ORF">EZS28_015181</name>
</gene>
<dbReference type="Proteomes" id="UP000324800">
    <property type="component" value="Unassembled WGS sequence"/>
</dbReference>
<evidence type="ECO:0000256" key="1">
    <source>
        <dbReference type="SAM" id="MobiDB-lite"/>
    </source>
</evidence>
<evidence type="ECO:0000256" key="2">
    <source>
        <dbReference type="SAM" id="SignalP"/>
    </source>
</evidence>